<organism evidence="5 6">
    <name type="scientific">Sorangium cellulosum</name>
    <name type="common">Polyangium cellulosum</name>
    <dbReference type="NCBI Taxonomy" id="56"/>
    <lineage>
        <taxon>Bacteria</taxon>
        <taxon>Pseudomonadati</taxon>
        <taxon>Myxococcota</taxon>
        <taxon>Polyangia</taxon>
        <taxon>Polyangiales</taxon>
        <taxon>Polyangiaceae</taxon>
        <taxon>Sorangium</taxon>
    </lineage>
</organism>
<accession>A0A150P034</accession>
<dbReference type="InterPro" id="IPR003959">
    <property type="entry name" value="ATPase_AAA_core"/>
</dbReference>
<dbReference type="GO" id="GO:0016887">
    <property type="term" value="F:ATP hydrolysis activity"/>
    <property type="evidence" value="ECO:0007669"/>
    <property type="project" value="InterPro"/>
</dbReference>
<keyword evidence="2" id="KW-0067">ATP-binding</keyword>
<dbReference type="InterPro" id="IPR018631">
    <property type="entry name" value="AAA-ATPase-like_dom"/>
</dbReference>
<protein>
    <recommendedName>
        <fullName evidence="7">ATPase AAA-type core domain-containing protein</fullName>
    </recommendedName>
</protein>
<reference evidence="5 6" key="1">
    <citation type="submission" date="2014-02" db="EMBL/GenBank/DDBJ databases">
        <title>The small core and large imbalanced accessory genome model reveals a collaborative survival strategy of Sorangium cellulosum strains in nature.</title>
        <authorList>
            <person name="Han K."/>
            <person name="Peng R."/>
            <person name="Blom J."/>
            <person name="Li Y.-Z."/>
        </authorList>
    </citation>
    <scope>NUCLEOTIDE SEQUENCE [LARGE SCALE GENOMIC DNA]</scope>
    <source>
        <strain evidence="5 6">So0157-18</strain>
    </source>
</reference>
<evidence type="ECO:0000256" key="1">
    <source>
        <dbReference type="ARBA" id="ARBA00022741"/>
    </source>
</evidence>
<name>A0A150P034_SORCE</name>
<dbReference type="InterPro" id="IPR017871">
    <property type="entry name" value="ABC_transporter-like_CS"/>
</dbReference>
<dbReference type="Proteomes" id="UP000075604">
    <property type="component" value="Unassembled WGS sequence"/>
</dbReference>
<dbReference type="Gene3D" id="3.40.50.300">
    <property type="entry name" value="P-loop containing nucleotide triphosphate hydrolases"/>
    <property type="match status" value="1"/>
</dbReference>
<dbReference type="Pfam" id="PF08011">
    <property type="entry name" value="PDDEXK_9"/>
    <property type="match status" value="1"/>
</dbReference>
<dbReference type="PANTHER" id="PTHR34825">
    <property type="entry name" value="CONSERVED PROTEIN, WITH A WEAK D-GALACTARATE DEHYDRATASE/ALTRONATE HYDROLASE DOMAIN"/>
    <property type="match status" value="1"/>
</dbReference>
<dbReference type="AlphaFoldDB" id="A0A150P034"/>
<dbReference type="InterPro" id="IPR027417">
    <property type="entry name" value="P-loop_NTPase"/>
</dbReference>
<comment type="caution">
    <text evidence="5">The sequence shown here is derived from an EMBL/GenBank/DDBJ whole genome shotgun (WGS) entry which is preliminary data.</text>
</comment>
<feature type="domain" description="AAA-ATPase-like" evidence="3">
    <location>
        <begin position="345"/>
        <end position="569"/>
    </location>
</feature>
<gene>
    <name evidence="5" type="ORF">BE04_47900</name>
</gene>
<evidence type="ECO:0000313" key="6">
    <source>
        <dbReference type="Proteomes" id="UP000075604"/>
    </source>
</evidence>
<evidence type="ECO:0008006" key="7">
    <source>
        <dbReference type="Google" id="ProtNLM"/>
    </source>
</evidence>
<dbReference type="InterPro" id="IPR012547">
    <property type="entry name" value="PDDEXK_9"/>
</dbReference>
<evidence type="ECO:0000259" key="4">
    <source>
        <dbReference type="Pfam" id="PF13304"/>
    </source>
</evidence>
<dbReference type="PANTHER" id="PTHR34825:SF1">
    <property type="entry name" value="AAA-ATPASE-LIKE DOMAIN-CONTAINING PROTEIN"/>
    <property type="match status" value="1"/>
</dbReference>
<dbReference type="Pfam" id="PF13304">
    <property type="entry name" value="AAA_21"/>
    <property type="match status" value="1"/>
</dbReference>
<dbReference type="Pfam" id="PF09820">
    <property type="entry name" value="AAA-ATPase_like"/>
    <property type="match status" value="1"/>
</dbReference>
<dbReference type="PROSITE" id="PS00211">
    <property type="entry name" value="ABC_TRANSPORTER_1"/>
    <property type="match status" value="1"/>
</dbReference>
<keyword evidence="1" id="KW-0547">Nucleotide-binding</keyword>
<evidence type="ECO:0000256" key="2">
    <source>
        <dbReference type="ARBA" id="ARBA00022840"/>
    </source>
</evidence>
<feature type="domain" description="ATPase AAA-type core" evidence="4">
    <location>
        <begin position="197"/>
        <end position="300"/>
    </location>
</feature>
<dbReference type="SUPFAM" id="SSF52540">
    <property type="entry name" value="P-loop containing nucleoside triphosphate hydrolases"/>
    <property type="match status" value="1"/>
</dbReference>
<proteinExistence type="predicted"/>
<dbReference type="EMBL" id="JELX01004444">
    <property type="protein sequence ID" value="KYF48012.1"/>
    <property type="molecule type" value="Genomic_DNA"/>
</dbReference>
<evidence type="ECO:0000259" key="3">
    <source>
        <dbReference type="Pfam" id="PF09820"/>
    </source>
</evidence>
<dbReference type="GO" id="GO:0005524">
    <property type="term" value="F:ATP binding"/>
    <property type="evidence" value="ECO:0007669"/>
    <property type="project" value="UniProtKB-KW"/>
</dbReference>
<evidence type="ECO:0000313" key="5">
    <source>
        <dbReference type="EMBL" id="KYF48012.1"/>
    </source>
</evidence>
<sequence>MIREIMFHPEFTTPFGLQPSGPIGDLGRIVILVGQNGAGKSRYLQLVKDLLETAPRATQEHATLTEDLLRLKAQLAATGADALPPERHVQATREVETKTQRLAFVTRLLASGGVLVDGPGGLVPPTAQDIGIDLTIRPFGLSEAGASRRDPLREAYRSAPDILERAARALFNAEHPALAKTPEVVESAREAARLNDILAALLDKQIQPDVDMTSGAVHARLGERRFDTVELSSGERVLLTWAVTLHREASQLRDAVLFIDEPEVHLHPAVSIRLLSRLFDDKVLGPRGQVWIATHSPVVLLAADAARVLLVEQGALRWSDVSSPQVLDGFFPGTPPQVRFAPRLPVGGSDFRKLRRDHLRYVDKTAFIAEVLQNPAEVLLFSRPRRFGKTLNQSMLRYFLEKTGEERSDLFKGLSIWDDKESRQHFQGYPVVALTFKDVKASTWTECRNTMALTIANAFEEHGYAVKTGALSEREAERFDAIMRNTADNAQLRDALRLLSEALSRQHHQRVVILIDEYDTPIHSAYLHGYYDEAIEFFRNFLSGGLKDNPNLFKGVLTGVLRVAKESLFSGLNNVVSYSLLRPEFASHFGFTEEEVMQLLRESGEDNRQEELRAWYDGYRFGDDTIYNPWSVANYLNQRDRMPRPYWTDTSDNELLKRLLFHEGAGLHGELQALLRGEPIHTIIAEDVVLRNIGDRHDAVWSLLLFSGYLTPSSKPSADAEQRLDVKIPNKEILHAFERLARENLAERMGGEEEVRKLTQALMDGDARTFEGLLERYLLNCMSSQSAAGRAPEMFYEGFLLGLLVRLRADHHVESQPNAGLGRADILITPRSSGRPGVVLELKTLKDGGDVEPALDAGLQQIEDRRYTAKLEERGAHPIHAYSAVFDRQRVWVRKRTM</sequence>